<dbReference type="Proteomes" id="UP000001929">
    <property type="component" value="Chromosome"/>
</dbReference>
<dbReference type="AlphaFoldDB" id="Q2RUT2"/>
<evidence type="ECO:0000259" key="1">
    <source>
        <dbReference type="Pfam" id="PF00501"/>
    </source>
</evidence>
<dbReference type="InterPro" id="IPR050237">
    <property type="entry name" value="ATP-dep_AMP-bd_enzyme"/>
</dbReference>
<dbReference type="HOGENOM" id="CLU_000022_59_7_5"/>
<dbReference type="InterPro" id="IPR025110">
    <property type="entry name" value="AMP-bd_C"/>
</dbReference>
<dbReference type="Gene3D" id="3.40.50.12780">
    <property type="entry name" value="N-terminal domain of ligase-like"/>
    <property type="match status" value="1"/>
</dbReference>
<gene>
    <name evidence="3" type="ordered locus">Rru_A1312</name>
</gene>
<evidence type="ECO:0000313" key="4">
    <source>
        <dbReference type="Proteomes" id="UP000001929"/>
    </source>
</evidence>
<dbReference type="PANTHER" id="PTHR43767:SF12">
    <property type="entry name" value="AMP-DEPENDENT SYNTHETASE AND LIGASE"/>
    <property type="match status" value="1"/>
</dbReference>
<dbReference type="Pfam" id="PF13193">
    <property type="entry name" value="AMP-binding_C"/>
    <property type="match status" value="1"/>
</dbReference>
<dbReference type="GO" id="GO:0004467">
    <property type="term" value="F:long-chain fatty acid-CoA ligase activity"/>
    <property type="evidence" value="ECO:0007669"/>
    <property type="project" value="UniProtKB-EC"/>
</dbReference>
<sequence>MMHDSPLPPSSLTTAPRLPLPSGPVCAMLDAIIARFPDNPAIDFLGRKWTYRELGEQIDRACAGFQSLGVEPGTRVGLCLPNTPYYIICYYGVLKAGGIVVNFNPLYVERELRELVEDSGTTLMVTLDLRQIYPKVAALLGDTALERIVVCSMSAILPSVKSLLFSVLKRSELADVPTDRRHIGFAKLIATKTPPRPVAIDPATAVAVLQYTGGTTGLPKGAMLTHANVTGNLTQILGWFPEARWGEEKMLAVLPFFHVFAMTVAMNVALALGAELILLPRFDLETVLKTIARKKPTLFPGVPTIYSAIIGAVAKTPYDLSSLRFCLSGGAPLPIEVKTRFEELTGCTLIEGYGLSEASPVVCCNPLDGAIKPGSIGQPLPGTTVEIRSVLDPALIVPRGERGEICVRGPQVMAGYWRRPQDTEDTFIDGALRTGDIGYIDDEGYVFLVDRIKDVILCGGYNVYPRIIEEALYQHEAVAEAVVIGLPDDYRGEAPKAFVRLRDGHSATPEDLKTYLATQISRIEMPKTIELRDDLPRTMVGKLSKKALVDEERAKALAGADKAS</sequence>
<dbReference type="PATRIC" id="fig|269796.9.peg.1378"/>
<dbReference type="PROSITE" id="PS00455">
    <property type="entry name" value="AMP_BINDING"/>
    <property type="match status" value="1"/>
</dbReference>
<feature type="domain" description="AMP-dependent synthetase/ligase" evidence="1">
    <location>
        <begin position="33"/>
        <end position="417"/>
    </location>
</feature>
<evidence type="ECO:0000259" key="2">
    <source>
        <dbReference type="Pfam" id="PF13193"/>
    </source>
</evidence>
<keyword evidence="3" id="KW-0436">Ligase</keyword>
<dbReference type="Pfam" id="PF00501">
    <property type="entry name" value="AMP-binding"/>
    <property type="match status" value="1"/>
</dbReference>
<accession>Q2RUT2</accession>
<dbReference type="InterPro" id="IPR045851">
    <property type="entry name" value="AMP-bd_C_sf"/>
</dbReference>
<dbReference type="eggNOG" id="COG0318">
    <property type="taxonomic scope" value="Bacteria"/>
</dbReference>
<evidence type="ECO:0000313" key="3">
    <source>
        <dbReference type="EMBL" id="ABC22113.1"/>
    </source>
</evidence>
<protein>
    <submittedName>
        <fullName evidence="3">AMP-dependent synthetase and ligase</fullName>
        <ecNumber evidence="3">6.2.1.3</ecNumber>
    </submittedName>
</protein>
<dbReference type="CDD" id="cd05936">
    <property type="entry name" value="FC-FACS_FadD_like"/>
    <property type="match status" value="1"/>
</dbReference>
<dbReference type="EnsemblBacteria" id="ABC22113">
    <property type="protein sequence ID" value="ABC22113"/>
    <property type="gene ID" value="Rru_A1312"/>
</dbReference>
<dbReference type="RefSeq" id="WP_011389067.1">
    <property type="nucleotide sequence ID" value="NC_007643.1"/>
</dbReference>
<organism evidence="3 4">
    <name type="scientific">Rhodospirillum rubrum (strain ATCC 11170 / ATH 1.1.1 / DSM 467 / LMG 4362 / NCIMB 8255 / S1)</name>
    <dbReference type="NCBI Taxonomy" id="269796"/>
    <lineage>
        <taxon>Bacteria</taxon>
        <taxon>Pseudomonadati</taxon>
        <taxon>Pseudomonadota</taxon>
        <taxon>Alphaproteobacteria</taxon>
        <taxon>Rhodospirillales</taxon>
        <taxon>Rhodospirillaceae</taxon>
        <taxon>Rhodospirillum</taxon>
    </lineage>
</organism>
<name>Q2RUT2_RHORT</name>
<dbReference type="EMBL" id="CP000230">
    <property type="protein sequence ID" value="ABC22113.1"/>
    <property type="molecule type" value="Genomic_DNA"/>
</dbReference>
<dbReference type="SUPFAM" id="SSF56801">
    <property type="entry name" value="Acetyl-CoA synthetase-like"/>
    <property type="match status" value="1"/>
</dbReference>
<proteinExistence type="predicted"/>
<reference evidence="3 4" key="1">
    <citation type="journal article" date="2011" name="Stand. Genomic Sci.">
        <title>Complete genome sequence of Rhodospirillum rubrum type strain (S1).</title>
        <authorList>
            <person name="Munk A.C."/>
            <person name="Copeland A."/>
            <person name="Lucas S."/>
            <person name="Lapidus A."/>
            <person name="Del Rio T.G."/>
            <person name="Barry K."/>
            <person name="Detter J.C."/>
            <person name="Hammon N."/>
            <person name="Israni S."/>
            <person name="Pitluck S."/>
            <person name="Brettin T."/>
            <person name="Bruce D."/>
            <person name="Han C."/>
            <person name="Tapia R."/>
            <person name="Gilna P."/>
            <person name="Schmutz J."/>
            <person name="Larimer F."/>
            <person name="Land M."/>
            <person name="Kyrpides N.C."/>
            <person name="Mavromatis K."/>
            <person name="Richardson P."/>
            <person name="Rohde M."/>
            <person name="Goker M."/>
            <person name="Klenk H.P."/>
            <person name="Zhang Y."/>
            <person name="Roberts G.P."/>
            <person name="Reslewic S."/>
            <person name="Schwartz D.C."/>
        </authorList>
    </citation>
    <scope>NUCLEOTIDE SEQUENCE [LARGE SCALE GENOMIC DNA]</scope>
    <source>
        <strain evidence="4">ATCC 11170 / ATH 1.1.1 / DSM 467 / LMG 4362 / NCIMB 8255 / S1</strain>
    </source>
</reference>
<dbReference type="KEGG" id="rru:Rru_A1312"/>
<dbReference type="PhylomeDB" id="Q2RUT2"/>
<dbReference type="PANTHER" id="PTHR43767">
    <property type="entry name" value="LONG-CHAIN-FATTY-ACID--COA LIGASE"/>
    <property type="match status" value="1"/>
</dbReference>
<keyword evidence="4" id="KW-1185">Reference proteome</keyword>
<dbReference type="InterPro" id="IPR020845">
    <property type="entry name" value="AMP-binding_CS"/>
</dbReference>
<feature type="domain" description="AMP-binding enzyme C-terminal" evidence="2">
    <location>
        <begin position="468"/>
        <end position="542"/>
    </location>
</feature>
<dbReference type="EC" id="6.2.1.3" evidence="3"/>
<dbReference type="STRING" id="269796.Rru_A1312"/>
<dbReference type="InterPro" id="IPR000873">
    <property type="entry name" value="AMP-dep_synth/lig_dom"/>
</dbReference>
<dbReference type="Gene3D" id="3.30.300.30">
    <property type="match status" value="1"/>
</dbReference>
<dbReference type="InterPro" id="IPR042099">
    <property type="entry name" value="ANL_N_sf"/>
</dbReference>